<evidence type="ECO:0000313" key="3">
    <source>
        <dbReference type="Proteomes" id="UP001295740"/>
    </source>
</evidence>
<reference evidence="2" key="1">
    <citation type="submission" date="2023-10" db="EMBL/GenBank/DDBJ databases">
        <authorList>
            <person name="Hackl T."/>
        </authorList>
    </citation>
    <scope>NUCLEOTIDE SEQUENCE</scope>
</reference>
<keyword evidence="1" id="KW-0732">Signal</keyword>
<feature type="signal peptide" evidence="1">
    <location>
        <begin position="1"/>
        <end position="21"/>
    </location>
</feature>
<organism evidence="2 3">
    <name type="scientific">Anthostomella pinea</name>
    <dbReference type="NCBI Taxonomy" id="933095"/>
    <lineage>
        <taxon>Eukaryota</taxon>
        <taxon>Fungi</taxon>
        <taxon>Dikarya</taxon>
        <taxon>Ascomycota</taxon>
        <taxon>Pezizomycotina</taxon>
        <taxon>Sordariomycetes</taxon>
        <taxon>Xylariomycetidae</taxon>
        <taxon>Xylariales</taxon>
        <taxon>Xylariaceae</taxon>
        <taxon>Anthostomella</taxon>
    </lineage>
</organism>
<dbReference type="Proteomes" id="UP001295740">
    <property type="component" value="Unassembled WGS sequence"/>
</dbReference>
<comment type="caution">
    <text evidence="2">The sequence shown here is derived from an EMBL/GenBank/DDBJ whole genome shotgun (WGS) entry which is preliminary data.</text>
</comment>
<keyword evidence="3" id="KW-1185">Reference proteome</keyword>
<dbReference type="EMBL" id="CAUWAG010000013">
    <property type="protein sequence ID" value="CAJ2510192.1"/>
    <property type="molecule type" value="Genomic_DNA"/>
</dbReference>
<dbReference type="AlphaFoldDB" id="A0AAI8VSC7"/>
<evidence type="ECO:0000313" key="2">
    <source>
        <dbReference type="EMBL" id="CAJ2510192.1"/>
    </source>
</evidence>
<protein>
    <submittedName>
        <fullName evidence="2">Uu.00g060920.m01.CDS01</fullName>
    </submittedName>
</protein>
<accession>A0AAI8VSC7</accession>
<name>A0AAI8VSC7_9PEZI</name>
<sequence>MHYQAALNVLVATMALGNVNAAVVRSPDTSSLDLDSINTAVARSADDLVSLDRRSIDWKGDSKCAACAAIVEKGLLKLIQKADKNDYFAGNLKTIGLTIVGEEICSMDILSHLGGPFCGSGEREKEEIKAMDSGKVATEAEAADATKSSRIENFVVSLGLGGVFEKVAAKFGPHKVSSA</sequence>
<evidence type="ECO:0000256" key="1">
    <source>
        <dbReference type="SAM" id="SignalP"/>
    </source>
</evidence>
<gene>
    <name evidence="2" type="ORF">KHLLAP_LOCUS10660</name>
</gene>
<feature type="chain" id="PRO_5042478790" evidence="1">
    <location>
        <begin position="22"/>
        <end position="179"/>
    </location>
</feature>
<proteinExistence type="predicted"/>